<dbReference type="Proteomes" id="UP000460333">
    <property type="component" value="Unassembled WGS sequence"/>
</dbReference>
<evidence type="ECO:0000313" key="18">
    <source>
        <dbReference type="Proteomes" id="UP000261186"/>
    </source>
</evidence>
<evidence type="ECO:0000313" key="16">
    <source>
        <dbReference type="EMBL" id="RGW63406.1"/>
    </source>
</evidence>
<evidence type="ECO:0000313" key="7">
    <source>
        <dbReference type="EMBL" id="KAB7203380.1"/>
    </source>
</evidence>
<evidence type="ECO:0000313" key="5">
    <source>
        <dbReference type="EMBL" id="KAB7073357.1"/>
    </source>
</evidence>
<dbReference type="EMBL" id="WDQK01000007">
    <property type="protein sequence ID" value="KAB7395583.1"/>
    <property type="molecule type" value="Genomic_DNA"/>
</dbReference>
<evidence type="ECO:0000313" key="30">
    <source>
        <dbReference type="Proteomes" id="UP000478746"/>
    </source>
</evidence>
<dbReference type="EMBL" id="NJNR01000054">
    <property type="protein sequence ID" value="RDX05833.1"/>
    <property type="molecule type" value="Genomic_DNA"/>
</dbReference>
<comment type="caution">
    <text evidence="10">The sequence shown here is derived from an EMBL/GenBank/DDBJ whole genome shotgun (WGS) entry which is preliminary data.</text>
</comment>
<dbReference type="EMBL" id="WDRC01000005">
    <property type="protein sequence ID" value="KAB7360086.1"/>
    <property type="molecule type" value="Genomic_DNA"/>
</dbReference>
<dbReference type="Proteomes" id="UP000261186">
    <property type="component" value="Unassembled WGS sequence"/>
</dbReference>
<dbReference type="EMBL" id="WDTJ01000007">
    <property type="protein sequence ID" value="KAB7235555.1"/>
    <property type="molecule type" value="Genomic_DNA"/>
</dbReference>
<dbReference type="EMBL" id="WEAY01000009">
    <property type="protein sequence ID" value="KAB6838133.1"/>
    <property type="molecule type" value="Genomic_DNA"/>
</dbReference>
<evidence type="ECO:0000313" key="1">
    <source>
        <dbReference type="EMBL" id="KAB6838133.1"/>
    </source>
</evidence>
<dbReference type="Proteomes" id="UP000478746">
    <property type="component" value="Unassembled WGS sequence"/>
</dbReference>
<dbReference type="EMBL" id="QSRZ01000002">
    <property type="protein sequence ID" value="RGL52054.1"/>
    <property type="molecule type" value="Genomic_DNA"/>
</dbReference>
<gene>
    <name evidence="13" type="ORF">CE169_08815</name>
    <name evidence="16" type="ORF">DWV59_09680</name>
    <name evidence="15" type="ORF">DXC63_01815</name>
    <name evidence="14" type="ORF">DXC85_01085</name>
    <name evidence="12" type="ORF">GBB40_04460</name>
    <name evidence="11" type="ORF">GBB63_02545</name>
    <name evidence="9" type="ORF">GBB65_06285</name>
    <name evidence="10" type="ORF">GBB73_02895</name>
    <name evidence="8" type="ORF">GBC43_06555</name>
    <name evidence="7" type="ORF">GBC45_06385</name>
    <name evidence="6" type="ORF">GBC97_05725</name>
    <name evidence="5" type="ORF">GBI83_05005</name>
    <name evidence="4" type="ORF">GBI87_08280</name>
    <name evidence="2" type="ORF">GBJ98_04550</name>
    <name evidence="3" type="ORF">GBK06_03905</name>
    <name evidence="1" type="ORF">GBK08_06100</name>
</gene>
<dbReference type="EMBL" id="WDUB01000007">
    <property type="protein sequence ID" value="KAB7203380.1"/>
    <property type="molecule type" value="Genomic_DNA"/>
</dbReference>
<dbReference type="Proteomes" id="UP000481350">
    <property type="component" value="Unassembled WGS sequence"/>
</dbReference>
<evidence type="ECO:0000313" key="27">
    <source>
        <dbReference type="Proteomes" id="UP000467387"/>
    </source>
</evidence>
<evidence type="ECO:0000313" key="20">
    <source>
        <dbReference type="Proteomes" id="UP000265775"/>
    </source>
</evidence>
<evidence type="ECO:0000313" key="8">
    <source>
        <dbReference type="EMBL" id="KAB7235555.1"/>
    </source>
</evidence>
<evidence type="ECO:0000313" key="32">
    <source>
        <dbReference type="Proteomes" id="UP000491334"/>
    </source>
</evidence>
<sequence>MGLGRRLHNHQFGSHTHSLCIARNTRRFWRHNTHESCPTAKFRRCAGQIRPFAPHVLPFGRCRRSADQTQPA</sequence>
<reference evidence="18 19" key="2">
    <citation type="submission" date="2018-08" db="EMBL/GenBank/DDBJ databases">
        <title>A genome reference for cultivated species of the human gut microbiota.</title>
        <authorList>
            <person name="Zou Y."/>
            <person name="Xue W."/>
            <person name="Luo G."/>
        </authorList>
    </citation>
    <scope>NUCLEOTIDE SEQUENCE [LARGE SCALE GENOMIC DNA]</scope>
    <source>
        <strain evidence="16 20">AF11-12</strain>
        <strain evidence="15 19">TF06-45A</strain>
        <strain evidence="14 18">TF08-4AC</strain>
    </source>
</reference>
<evidence type="ECO:0000313" key="29">
    <source>
        <dbReference type="Proteomes" id="UP000476628"/>
    </source>
</evidence>
<evidence type="ECO:0000313" key="24">
    <source>
        <dbReference type="Proteomes" id="UP000460333"/>
    </source>
</evidence>
<evidence type="ECO:0000313" key="4">
    <source>
        <dbReference type="EMBL" id="KAB7056610.1"/>
    </source>
</evidence>
<protein>
    <submittedName>
        <fullName evidence="10">Uncharacterized protein</fullName>
    </submittedName>
</protein>
<dbReference type="Proteomes" id="UP000468842">
    <property type="component" value="Unassembled WGS sequence"/>
</dbReference>
<evidence type="ECO:0000313" key="23">
    <source>
        <dbReference type="Proteomes" id="UP000451234"/>
    </source>
</evidence>
<evidence type="ECO:0000313" key="9">
    <source>
        <dbReference type="EMBL" id="KAB7322747.1"/>
    </source>
</evidence>
<dbReference type="EMBL" id="WDRV01000006">
    <property type="protein sequence ID" value="KAB7322747.1"/>
    <property type="molecule type" value="Genomic_DNA"/>
</dbReference>
<accession>A0A269T9V8</accession>
<proteinExistence type="predicted"/>
<dbReference type="AlphaFoldDB" id="A0A269T9V8"/>
<reference evidence="21 22" key="3">
    <citation type="journal article" date="2019" name="Nat. Med.">
        <title>A library of human gut bacterial isolates paired with longitudinal multiomics data enables mechanistic microbiome research.</title>
        <authorList>
            <person name="Poyet M."/>
            <person name="Groussin M."/>
            <person name="Gibbons S.M."/>
            <person name="Avila-Pacheco J."/>
            <person name="Jiang X."/>
            <person name="Kearney S.M."/>
            <person name="Perrotta A.R."/>
            <person name="Berdy B."/>
            <person name="Zhao S."/>
            <person name="Lieberman T.D."/>
            <person name="Swanson P.K."/>
            <person name="Smith M."/>
            <person name="Roesemann S."/>
            <person name="Alexander J.E."/>
            <person name="Rich S.A."/>
            <person name="Livny J."/>
            <person name="Vlamakis H."/>
            <person name="Clish C."/>
            <person name="Bullock K."/>
            <person name="Deik A."/>
            <person name="Scott J."/>
            <person name="Pierce K.A."/>
            <person name="Xavier R.J."/>
            <person name="Alm E.J."/>
        </authorList>
    </citation>
    <scope>NUCLEOTIDE SEQUENCE [LARGE SCALE GENOMIC DNA]</scope>
    <source>
        <strain evidence="8 24">BIOML-A118</strain>
        <strain evidence="7 29">BIOML-A136</strain>
        <strain evidence="6 26">BIOML-A166</strain>
        <strain evidence="5 22">BIOML-A201</strain>
        <strain evidence="4 27">BIOML-A210</strain>
        <strain evidence="2 31">BIOML-A283</strain>
        <strain evidence="3 32">BIOML-A284</strain>
        <strain evidence="1 30">BIOML-A320</strain>
        <strain evidence="12 28">BIOML-A37</strain>
        <strain evidence="11 25">BIOML-A55</strain>
        <strain evidence="10 21">BIOML-A65</strain>
        <strain evidence="9 23">BIOML-A75</strain>
    </source>
</reference>
<reference evidence="13 17" key="1">
    <citation type="journal article" date="2017" name="Anaerobe">
        <title>Quantification, isolation and characterization of Bifidobacterium from the vaginal microbiomes of reproductive aged women.</title>
        <authorList>
            <person name="Freitas A.C."/>
            <person name="Hill J.E."/>
        </authorList>
    </citation>
    <scope>NUCLEOTIDE SEQUENCE [LARGE SCALE GENOMIC DNA]</scope>
    <source>
        <strain evidence="13 17">N6D05</strain>
    </source>
</reference>
<dbReference type="Proteomes" id="UP000261288">
    <property type="component" value="Unassembled WGS sequence"/>
</dbReference>
<evidence type="ECO:0000313" key="31">
    <source>
        <dbReference type="Proteomes" id="UP000481350"/>
    </source>
</evidence>
<evidence type="ECO:0000313" key="25">
    <source>
        <dbReference type="Proteomes" id="UP000460881"/>
    </source>
</evidence>
<dbReference type="EMBL" id="WDWU01000011">
    <property type="protein sequence ID" value="KAB7056610.1"/>
    <property type="molecule type" value="Genomic_DNA"/>
</dbReference>
<dbReference type="Proteomes" id="UP000430971">
    <property type="component" value="Unassembled WGS sequence"/>
</dbReference>
<evidence type="ECO:0000313" key="13">
    <source>
        <dbReference type="EMBL" id="RDX05833.1"/>
    </source>
</evidence>
<dbReference type="Proteomes" id="UP000476628">
    <property type="component" value="Unassembled WGS sequence"/>
</dbReference>
<evidence type="ECO:0000313" key="26">
    <source>
        <dbReference type="Proteomes" id="UP000461165"/>
    </source>
</evidence>
<evidence type="ECO:0000313" key="2">
    <source>
        <dbReference type="EMBL" id="KAB6913312.1"/>
    </source>
</evidence>
<dbReference type="EMBL" id="WDWL01000005">
    <property type="protein sequence ID" value="KAB7073357.1"/>
    <property type="molecule type" value="Genomic_DNA"/>
</dbReference>
<evidence type="ECO:0000313" key="28">
    <source>
        <dbReference type="Proteomes" id="UP000468842"/>
    </source>
</evidence>
<evidence type="ECO:0000313" key="19">
    <source>
        <dbReference type="Proteomes" id="UP000261288"/>
    </source>
</evidence>
<evidence type="ECO:0000313" key="6">
    <source>
        <dbReference type="EMBL" id="KAB7135467.1"/>
    </source>
</evidence>
<evidence type="ECO:0000313" key="17">
    <source>
        <dbReference type="Proteomes" id="UP000257074"/>
    </source>
</evidence>
<dbReference type="EMBL" id="WDZO01000007">
    <property type="protein sequence ID" value="KAB6913312.1"/>
    <property type="molecule type" value="Genomic_DNA"/>
</dbReference>
<evidence type="ECO:0000313" key="11">
    <source>
        <dbReference type="EMBL" id="KAB7360086.1"/>
    </source>
</evidence>
<dbReference type="Proteomes" id="UP000432196">
    <property type="component" value="Unassembled WGS sequence"/>
</dbReference>
<evidence type="ECO:0000313" key="21">
    <source>
        <dbReference type="Proteomes" id="UP000430971"/>
    </source>
</evidence>
<dbReference type="Proteomes" id="UP000467387">
    <property type="component" value="Unassembled WGS sequence"/>
</dbReference>
<dbReference type="Proteomes" id="UP000451234">
    <property type="component" value="Unassembled WGS sequence"/>
</dbReference>
<evidence type="ECO:0000313" key="15">
    <source>
        <dbReference type="EMBL" id="RGL52054.1"/>
    </source>
</evidence>
<accession>E5Y0K5</accession>
<evidence type="ECO:0000313" key="14">
    <source>
        <dbReference type="EMBL" id="RGL05790.1"/>
    </source>
</evidence>
<dbReference type="EMBL" id="QSAR01000013">
    <property type="protein sequence ID" value="RGW63406.1"/>
    <property type="molecule type" value="Genomic_DNA"/>
</dbReference>
<name>A0A269T9V8_BIFLN</name>
<dbReference type="Proteomes" id="UP000265775">
    <property type="component" value="Unassembled WGS sequence"/>
</dbReference>
<dbReference type="EMBL" id="WDRM01000005">
    <property type="protein sequence ID" value="KAB7339101.1"/>
    <property type="molecule type" value="Genomic_DNA"/>
</dbReference>
<dbReference type="EMBL" id="WDVF01000009">
    <property type="protein sequence ID" value="KAB7135467.1"/>
    <property type="molecule type" value="Genomic_DNA"/>
</dbReference>
<evidence type="ECO:0000313" key="12">
    <source>
        <dbReference type="EMBL" id="KAB7395583.1"/>
    </source>
</evidence>
<evidence type="ECO:0000313" key="3">
    <source>
        <dbReference type="EMBL" id="KAB6919190.1"/>
    </source>
</evidence>
<dbReference type="EMBL" id="WDZP01000006">
    <property type="protein sequence ID" value="KAB6919190.1"/>
    <property type="molecule type" value="Genomic_DNA"/>
</dbReference>
<dbReference type="Proteomes" id="UP000461165">
    <property type="component" value="Unassembled WGS sequence"/>
</dbReference>
<evidence type="ECO:0000313" key="22">
    <source>
        <dbReference type="Proteomes" id="UP000432196"/>
    </source>
</evidence>
<organism evidence="10 21">
    <name type="scientific">Bifidobacterium longum</name>
    <dbReference type="NCBI Taxonomy" id="216816"/>
    <lineage>
        <taxon>Bacteria</taxon>
        <taxon>Bacillati</taxon>
        <taxon>Actinomycetota</taxon>
        <taxon>Actinomycetes</taxon>
        <taxon>Bifidobacteriales</taxon>
        <taxon>Bifidobacteriaceae</taxon>
        <taxon>Bifidobacterium</taxon>
    </lineage>
</organism>
<evidence type="ECO:0000313" key="10">
    <source>
        <dbReference type="EMBL" id="KAB7339101.1"/>
    </source>
</evidence>
<dbReference type="Proteomes" id="UP000491334">
    <property type="component" value="Unassembled WGS sequence"/>
</dbReference>
<dbReference type="EMBL" id="QSRH01000001">
    <property type="protein sequence ID" value="RGL05790.1"/>
    <property type="molecule type" value="Genomic_DNA"/>
</dbReference>
<dbReference type="Proteomes" id="UP000460881">
    <property type="component" value="Unassembled WGS sequence"/>
</dbReference>
<dbReference type="Proteomes" id="UP000257074">
    <property type="component" value="Unassembled WGS sequence"/>
</dbReference>